<accession>A0AAW0PN55</accession>
<sequence length="94" mass="10646">MRVLLGQWKDDPLAEFCGLFQMLSNDRWTIMNNSSSELGSKPKKQVQDPDLDLDLDLGPGLDPDSRPDPGPDLNPNLDPDLQTHHEQQQLRARI</sequence>
<name>A0AAW0PN55_9GOBI</name>
<protein>
    <submittedName>
        <fullName evidence="2">Uncharacterized protein</fullName>
    </submittedName>
</protein>
<reference evidence="3" key="1">
    <citation type="submission" date="2024-04" db="EMBL/GenBank/DDBJ databases">
        <title>Salinicola lusitanus LLJ914,a marine bacterium isolated from the Okinawa Trough.</title>
        <authorList>
            <person name="Li J."/>
        </authorList>
    </citation>
    <scope>NUCLEOTIDE SEQUENCE [LARGE SCALE GENOMIC DNA]</scope>
</reference>
<comment type="caution">
    <text evidence="2">The sequence shown here is derived from an EMBL/GenBank/DDBJ whole genome shotgun (WGS) entry which is preliminary data.</text>
</comment>
<feature type="compositionally biased region" description="Low complexity" evidence="1">
    <location>
        <begin position="71"/>
        <end position="80"/>
    </location>
</feature>
<dbReference type="EMBL" id="JBBPFD010000004">
    <property type="protein sequence ID" value="KAK7930312.1"/>
    <property type="molecule type" value="Genomic_DNA"/>
</dbReference>
<feature type="region of interest" description="Disordered" evidence="1">
    <location>
        <begin position="33"/>
        <end position="94"/>
    </location>
</feature>
<evidence type="ECO:0000256" key="1">
    <source>
        <dbReference type="SAM" id="MobiDB-lite"/>
    </source>
</evidence>
<organism evidence="2 3">
    <name type="scientific">Mugilogobius chulae</name>
    <name type="common">yellowstripe goby</name>
    <dbReference type="NCBI Taxonomy" id="88201"/>
    <lineage>
        <taxon>Eukaryota</taxon>
        <taxon>Metazoa</taxon>
        <taxon>Chordata</taxon>
        <taxon>Craniata</taxon>
        <taxon>Vertebrata</taxon>
        <taxon>Euteleostomi</taxon>
        <taxon>Actinopterygii</taxon>
        <taxon>Neopterygii</taxon>
        <taxon>Teleostei</taxon>
        <taxon>Neoteleostei</taxon>
        <taxon>Acanthomorphata</taxon>
        <taxon>Gobiaria</taxon>
        <taxon>Gobiiformes</taxon>
        <taxon>Gobioidei</taxon>
        <taxon>Gobiidae</taxon>
        <taxon>Gobionellinae</taxon>
        <taxon>Mugilogobius</taxon>
    </lineage>
</organism>
<dbReference type="Proteomes" id="UP001460270">
    <property type="component" value="Unassembled WGS sequence"/>
</dbReference>
<proteinExistence type="predicted"/>
<dbReference type="AlphaFoldDB" id="A0AAW0PN55"/>
<gene>
    <name evidence="2" type="ORF">WMY93_006707</name>
</gene>
<evidence type="ECO:0000313" key="2">
    <source>
        <dbReference type="EMBL" id="KAK7930312.1"/>
    </source>
</evidence>
<evidence type="ECO:0000313" key="3">
    <source>
        <dbReference type="Proteomes" id="UP001460270"/>
    </source>
</evidence>
<keyword evidence="3" id="KW-1185">Reference proteome</keyword>